<sequence length="327" mass="37803">MDTGTHLVIGLGLAGLSHIDPVIAADSTLATAVFIGTVLGQQAPDSDTLFRFRGNASYIKNHRGKSHSLPAIFLWTVLITGLISWFFPAASLFHLGLWVFIAVSLHVFIDCFNAYGTQAAYPLTHRWISWNIIHIFDPVIFVGHVVAIMIWTFSLTKPEYIFSALYILLALYYCWRTAVHYWLERSLPKQDPEYQPGHKFFAIPTVKHSAWNVVKRIDANSYRIGEYVNGRLRWLDKAVCSSHPAVEKSKESKEIQAFTYFSSFACAEVKEHKWGFEVRWIDVRYRHRKQYPFVGVLLMDPEYRILDSYVGWLSDERLEKRLRMDTY</sequence>
<dbReference type="EMBL" id="JBHUME010000008">
    <property type="protein sequence ID" value="MFD2613754.1"/>
    <property type="molecule type" value="Genomic_DNA"/>
</dbReference>
<evidence type="ECO:0000256" key="1">
    <source>
        <dbReference type="SAM" id="Phobius"/>
    </source>
</evidence>
<dbReference type="InterPro" id="IPR007404">
    <property type="entry name" value="YdjM-like"/>
</dbReference>
<dbReference type="PANTHER" id="PTHR40031:SF1">
    <property type="entry name" value="MEMBRANE-BOUND METAL-DEPENDENT HYDROLASE"/>
    <property type="match status" value="1"/>
</dbReference>
<dbReference type="PANTHER" id="PTHR40031">
    <property type="entry name" value="HYPOTHETICAL MEMBRANE SPANNING PROTEIN"/>
    <property type="match status" value="1"/>
</dbReference>
<keyword evidence="1" id="KW-1133">Transmembrane helix</keyword>
<organism evidence="2 3">
    <name type="scientific">Paenibacillus gansuensis</name>
    <dbReference type="NCBI Taxonomy" id="306542"/>
    <lineage>
        <taxon>Bacteria</taxon>
        <taxon>Bacillati</taxon>
        <taxon>Bacillota</taxon>
        <taxon>Bacilli</taxon>
        <taxon>Bacillales</taxon>
        <taxon>Paenibacillaceae</taxon>
        <taxon>Paenibacillus</taxon>
    </lineage>
</organism>
<proteinExistence type="predicted"/>
<gene>
    <name evidence="2" type="ORF">ACFSUF_15080</name>
</gene>
<keyword evidence="2" id="KW-0378">Hydrolase</keyword>
<dbReference type="GO" id="GO:0016787">
    <property type="term" value="F:hydrolase activity"/>
    <property type="evidence" value="ECO:0007669"/>
    <property type="project" value="UniProtKB-KW"/>
</dbReference>
<accession>A0ABW5PFQ4</accession>
<dbReference type="Proteomes" id="UP001597541">
    <property type="component" value="Unassembled WGS sequence"/>
</dbReference>
<feature type="transmembrane region" description="Helical" evidence="1">
    <location>
        <begin position="93"/>
        <end position="115"/>
    </location>
</feature>
<keyword evidence="3" id="KW-1185">Reference proteome</keyword>
<keyword evidence="1" id="KW-0472">Membrane</keyword>
<dbReference type="InterPro" id="IPR053170">
    <property type="entry name" value="Transcription_regulator"/>
</dbReference>
<evidence type="ECO:0000313" key="3">
    <source>
        <dbReference type="Proteomes" id="UP001597541"/>
    </source>
</evidence>
<comment type="caution">
    <text evidence="2">The sequence shown here is derived from an EMBL/GenBank/DDBJ whole genome shotgun (WGS) entry which is preliminary data.</text>
</comment>
<feature type="transmembrane region" description="Helical" evidence="1">
    <location>
        <begin position="127"/>
        <end position="154"/>
    </location>
</feature>
<dbReference type="Pfam" id="PF04307">
    <property type="entry name" value="YdjM"/>
    <property type="match status" value="1"/>
</dbReference>
<feature type="transmembrane region" description="Helical" evidence="1">
    <location>
        <begin position="69"/>
        <end position="87"/>
    </location>
</feature>
<keyword evidence="1" id="KW-0812">Transmembrane</keyword>
<dbReference type="RefSeq" id="WP_377603829.1">
    <property type="nucleotide sequence ID" value="NZ_JBHUME010000008.1"/>
</dbReference>
<reference evidence="3" key="1">
    <citation type="journal article" date="2019" name="Int. J. Syst. Evol. Microbiol.">
        <title>The Global Catalogue of Microorganisms (GCM) 10K type strain sequencing project: providing services to taxonomists for standard genome sequencing and annotation.</title>
        <authorList>
            <consortium name="The Broad Institute Genomics Platform"/>
            <consortium name="The Broad Institute Genome Sequencing Center for Infectious Disease"/>
            <person name="Wu L."/>
            <person name="Ma J."/>
        </authorList>
    </citation>
    <scope>NUCLEOTIDE SEQUENCE [LARGE SCALE GENOMIC DNA]</scope>
    <source>
        <strain evidence="3">KCTC 3950</strain>
    </source>
</reference>
<feature type="transmembrane region" description="Helical" evidence="1">
    <location>
        <begin position="160"/>
        <end position="183"/>
    </location>
</feature>
<name>A0ABW5PFQ4_9BACL</name>
<evidence type="ECO:0000313" key="2">
    <source>
        <dbReference type="EMBL" id="MFD2613754.1"/>
    </source>
</evidence>
<protein>
    <submittedName>
        <fullName evidence="2">Metal-dependent hydrolase</fullName>
    </submittedName>
</protein>